<evidence type="ECO:0000313" key="1">
    <source>
        <dbReference type="EMBL" id="SNQ48125.1"/>
    </source>
</evidence>
<reference evidence="1 2" key="1">
    <citation type="submission" date="2017-06" db="EMBL/GenBank/DDBJ databases">
        <authorList>
            <person name="Kim H.J."/>
            <person name="Triplett B.A."/>
        </authorList>
    </citation>
    <scope>NUCLEOTIDE SEQUENCE [LARGE SCALE GENOMIC DNA]</scope>
    <source>
        <strain evidence="1">FRACA_ARgP5</strain>
    </source>
</reference>
<keyword evidence="2" id="KW-1185">Reference proteome</keyword>
<sequence>MIMFEMPPPPGDVLTVTDLELRSDAAFARHMETYTTGSVLFAITTALPVDQDEQDGGELHAALVRVRAAVDDYRQATRRAWRDAYHRWADMAGVEVDDTALFPDLPTASDTVSGEGQ</sequence>
<dbReference type="Proteomes" id="UP000234331">
    <property type="component" value="Unassembled WGS sequence"/>
</dbReference>
<dbReference type="EMBL" id="FZMO01000136">
    <property type="protein sequence ID" value="SNQ48125.1"/>
    <property type="molecule type" value="Genomic_DNA"/>
</dbReference>
<evidence type="ECO:0000313" key="2">
    <source>
        <dbReference type="Proteomes" id="UP000234331"/>
    </source>
</evidence>
<proteinExistence type="predicted"/>
<accession>A0A2I2KR29</accession>
<name>A0A2I2KR29_9ACTN</name>
<dbReference type="AlphaFoldDB" id="A0A2I2KR29"/>
<organism evidence="1 2">
    <name type="scientific">Frankia canadensis</name>
    <dbReference type="NCBI Taxonomy" id="1836972"/>
    <lineage>
        <taxon>Bacteria</taxon>
        <taxon>Bacillati</taxon>
        <taxon>Actinomycetota</taxon>
        <taxon>Actinomycetes</taxon>
        <taxon>Frankiales</taxon>
        <taxon>Frankiaceae</taxon>
        <taxon>Frankia</taxon>
    </lineage>
</organism>
<protein>
    <submittedName>
        <fullName evidence="1">Uncharacterized protein</fullName>
    </submittedName>
</protein>
<dbReference type="RefSeq" id="WP_101831855.1">
    <property type="nucleotide sequence ID" value="NZ_FZMO01000136.1"/>
</dbReference>
<gene>
    <name evidence="1" type="ORF">FRACA_2200019</name>
</gene>